<dbReference type="InterPro" id="IPR020843">
    <property type="entry name" value="ER"/>
</dbReference>
<dbReference type="Gene3D" id="3.40.50.720">
    <property type="entry name" value="NAD(P)-binding Rossmann-like Domain"/>
    <property type="match status" value="1"/>
</dbReference>
<dbReference type="PANTHER" id="PTHR44013:SF1">
    <property type="entry name" value="ZINC-TYPE ALCOHOL DEHYDROGENASE-LIKE PROTEIN C16A3.02C"/>
    <property type="match status" value="1"/>
</dbReference>
<reference evidence="2 3" key="1">
    <citation type="submission" date="2023-07" db="EMBL/GenBank/DDBJ databases">
        <title>Genomic Encyclopedia of Type Strains, Phase IV (KMG-IV): sequencing the most valuable type-strain genomes for metagenomic binning, comparative biology and taxonomic classification.</title>
        <authorList>
            <person name="Goeker M."/>
        </authorList>
    </citation>
    <scope>NUCLEOTIDE SEQUENCE [LARGE SCALE GENOMIC DNA]</scope>
    <source>
        <strain evidence="2 3">DSM 5896</strain>
    </source>
</reference>
<dbReference type="CDD" id="cd08267">
    <property type="entry name" value="MDR1"/>
    <property type="match status" value="1"/>
</dbReference>
<dbReference type="Gene3D" id="3.90.180.10">
    <property type="entry name" value="Medium-chain alcohol dehydrogenases, catalytic domain"/>
    <property type="match status" value="1"/>
</dbReference>
<dbReference type="EMBL" id="JAUSVK010000001">
    <property type="protein sequence ID" value="MDQ0395599.1"/>
    <property type="molecule type" value="Genomic_DNA"/>
</dbReference>
<dbReference type="Proteomes" id="UP001237448">
    <property type="component" value="Unassembled WGS sequence"/>
</dbReference>
<protein>
    <submittedName>
        <fullName evidence="2">NADPH:quinone reductase-like Zn-dependent oxidoreductase</fullName>
    </submittedName>
</protein>
<evidence type="ECO:0000259" key="1">
    <source>
        <dbReference type="SMART" id="SM00829"/>
    </source>
</evidence>
<dbReference type="InterPro" id="IPR011032">
    <property type="entry name" value="GroES-like_sf"/>
</dbReference>
<dbReference type="InterPro" id="IPR036291">
    <property type="entry name" value="NAD(P)-bd_dom_sf"/>
</dbReference>
<dbReference type="SMART" id="SM00829">
    <property type="entry name" value="PKS_ER"/>
    <property type="match status" value="1"/>
</dbReference>
<gene>
    <name evidence="2" type="ORF">J3R73_005391</name>
</gene>
<dbReference type="InterPro" id="IPR013154">
    <property type="entry name" value="ADH-like_N"/>
</dbReference>
<keyword evidence="3" id="KW-1185">Reference proteome</keyword>
<dbReference type="InterPro" id="IPR052733">
    <property type="entry name" value="Chloroplast_QOR"/>
</dbReference>
<dbReference type="PANTHER" id="PTHR44013">
    <property type="entry name" value="ZINC-TYPE ALCOHOL DEHYDROGENASE-LIKE PROTEIN C16A3.02C"/>
    <property type="match status" value="1"/>
</dbReference>
<dbReference type="Pfam" id="PF08240">
    <property type="entry name" value="ADH_N"/>
    <property type="match status" value="1"/>
</dbReference>
<comment type="caution">
    <text evidence="2">The sequence shown here is derived from an EMBL/GenBank/DDBJ whole genome shotgun (WGS) entry which is preliminary data.</text>
</comment>
<evidence type="ECO:0000313" key="2">
    <source>
        <dbReference type="EMBL" id="MDQ0395599.1"/>
    </source>
</evidence>
<evidence type="ECO:0000313" key="3">
    <source>
        <dbReference type="Proteomes" id="UP001237448"/>
    </source>
</evidence>
<sequence>MQRIQYHRYGGPEVMRLEAYELPAPGKNEILVRVKAASINPLDWKLRQGFMKLMMGRRFPRAMGMDFAGVVEGIGPGVTGFAHGDQVLGQVPMMKPGAFAETAITTSNLVIKKPASLSFAAAAVLPTVGVTAWRALIDGGKLKPGQSLFINGASGGVGQAAIAIAKAFGAVITARVGPSSLASSADMGLAGVLDYTQPLPDHLKRAFDVVFDCHGGLTSREEDFLTRRSGIAVDIDPTVGNLIRSLISSKHSFVRGVPSTLILQKIVDLATAGQFKIPINRTARLSEAIALIGDLETGNRLPGKSVILMD</sequence>
<dbReference type="RefSeq" id="WP_307434514.1">
    <property type="nucleotide sequence ID" value="NZ_JAUSVK010000001.1"/>
</dbReference>
<dbReference type="Pfam" id="PF13602">
    <property type="entry name" value="ADH_zinc_N_2"/>
    <property type="match status" value="1"/>
</dbReference>
<dbReference type="SUPFAM" id="SSF51735">
    <property type="entry name" value="NAD(P)-binding Rossmann-fold domains"/>
    <property type="match status" value="1"/>
</dbReference>
<proteinExistence type="predicted"/>
<name>A0ABU0FLW8_9HYPH</name>
<feature type="domain" description="Enoyl reductase (ER)" evidence="1">
    <location>
        <begin position="10"/>
        <end position="307"/>
    </location>
</feature>
<dbReference type="SUPFAM" id="SSF50129">
    <property type="entry name" value="GroES-like"/>
    <property type="match status" value="1"/>
</dbReference>
<accession>A0ABU0FLW8</accession>
<organism evidence="2 3">
    <name type="scientific">Labrys monachus</name>
    <dbReference type="NCBI Taxonomy" id="217067"/>
    <lineage>
        <taxon>Bacteria</taxon>
        <taxon>Pseudomonadati</taxon>
        <taxon>Pseudomonadota</taxon>
        <taxon>Alphaproteobacteria</taxon>
        <taxon>Hyphomicrobiales</taxon>
        <taxon>Xanthobacteraceae</taxon>
        <taxon>Labrys</taxon>
    </lineage>
</organism>